<dbReference type="Proteomes" id="UP000008216">
    <property type="component" value="Chromosome"/>
</dbReference>
<dbReference type="EMBL" id="CP000468">
    <property type="protein sequence ID" value="ABJ00634.1"/>
    <property type="molecule type" value="Genomic_DNA"/>
</dbReference>
<gene>
    <name evidence="2" type="ORF">APECO1_334</name>
</gene>
<dbReference type="KEGG" id="ecv:APECO1_334"/>
<keyword evidence="1" id="KW-0472">Membrane</keyword>
<proteinExistence type="predicted"/>
<organism evidence="2 3">
    <name type="scientific">Escherichia coli O1:K1 / APEC</name>
    <dbReference type="NCBI Taxonomy" id="405955"/>
    <lineage>
        <taxon>Bacteria</taxon>
        <taxon>Pseudomonadati</taxon>
        <taxon>Pseudomonadota</taxon>
        <taxon>Gammaproteobacteria</taxon>
        <taxon>Enterobacterales</taxon>
        <taxon>Enterobacteriaceae</taxon>
        <taxon>Escherichia</taxon>
    </lineage>
</organism>
<protein>
    <submittedName>
        <fullName evidence="2">Uncharacterized protein</fullName>
    </submittedName>
</protein>
<accession>A0A0H2YYC8</accession>
<keyword evidence="3" id="KW-1185">Reference proteome</keyword>
<reference evidence="2 3" key="1">
    <citation type="journal article" date="2007" name="J. Bacteriol.">
        <title>The genome sequence of avian pathogenic Escherichia coli strain O1:K1:H7 shares strong similarities with human extraintestinal pathogenic E. coli genomes.</title>
        <authorList>
            <person name="Johnson T.J."/>
            <person name="Kariyawasam S."/>
            <person name="Wannemuehler Y."/>
            <person name="Mangiamele P."/>
            <person name="Johnson S.J."/>
            <person name="Doetkott C."/>
            <person name="Skyberg J.A."/>
            <person name="Lynne A.M."/>
            <person name="Johnson J.R."/>
            <person name="Nolan L.K."/>
        </authorList>
    </citation>
    <scope>NUCLEOTIDE SEQUENCE [LARGE SCALE GENOMIC DNA]</scope>
    <source>
        <strain evidence="2">APEC O1</strain>
    </source>
</reference>
<name>A0A0H2YYC8_ECOK1</name>
<dbReference type="AlphaFoldDB" id="A0A0H2YYC8"/>
<sequence>MQSTDHLQGNTARIALTKLPVLRFFMPFIIIPFGIFMLHSSPGHFMRCFFATGVITPIFFIFILIPCAVERFFIDILGMRRKHVLYAFRQIAFRFIRHR</sequence>
<evidence type="ECO:0000313" key="2">
    <source>
        <dbReference type="EMBL" id="ABJ00634.1"/>
    </source>
</evidence>
<feature type="transmembrane region" description="Helical" evidence="1">
    <location>
        <begin position="50"/>
        <end position="73"/>
    </location>
</feature>
<evidence type="ECO:0000313" key="3">
    <source>
        <dbReference type="Proteomes" id="UP000008216"/>
    </source>
</evidence>
<keyword evidence="1" id="KW-1133">Transmembrane helix</keyword>
<feature type="transmembrane region" description="Helical" evidence="1">
    <location>
        <begin position="21"/>
        <end position="38"/>
    </location>
</feature>
<dbReference type="HOGENOM" id="CLU_2568641_0_0_6"/>
<keyword evidence="1" id="KW-0812">Transmembrane</keyword>
<evidence type="ECO:0000256" key="1">
    <source>
        <dbReference type="SAM" id="Phobius"/>
    </source>
</evidence>